<dbReference type="AlphaFoldDB" id="A0A1M7T828"/>
<dbReference type="InterPro" id="IPR017871">
    <property type="entry name" value="ABC_transporter-like_CS"/>
</dbReference>
<evidence type="ECO:0000256" key="1">
    <source>
        <dbReference type="ARBA" id="ARBA00005417"/>
    </source>
</evidence>
<dbReference type="Gene3D" id="3.40.50.300">
    <property type="entry name" value="P-loop containing nucleotide triphosphate hydrolases"/>
    <property type="match status" value="1"/>
</dbReference>
<comment type="similarity">
    <text evidence="1">Belongs to the ABC transporter superfamily.</text>
</comment>
<gene>
    <name evidence="6" type="ORF">SAMN05216200_10537</name>
</gene>
<keyword evidence="3" id="KW-0547">Nucleotide-binding</keyword>
<dbReference type="PROSITE" id="PS00211">
    <property type="entry name" value="ABC_TRANSPORTER_1"/>
    <property type="match status" value="1"/>
</dbReference>
<proteinExistence type="inferred from homology"/>
<evidence type="ECO:0000259" key="5">
    <source>
        <dbReference type="PROSITE" id="PS50893"/>
    </source>
</evidence>
<dbReference type="SMART" id="SM00382">
    <property type="entry name" value="AAA"/>
    <property type="match status" value="1"/>
</dbReference>
<accession>A0A1M7T828</accession>
<dbReference type="STRING" id="1189325.SAMN04488119_10538"/>
<dbReference type="RefSeq" id="WP_072747255.1">
    <property type="nucleotide sequence ID" value="NZ_FOHL01000005.1"/>
</dbReference>
<dbReference type="PANTHER" id="PTHR43776:SF7">
    <property type="entry name" value="D,D-DIPEPTIDE TRANSPORT ATP-BINDING PROTEIN DDPF-RELATED"/>
    <property type="match status" value="1"/>
</dbReference>
<evidence type="ECO:0000313" key="6">
    <source>
        <dbReference type="EMBL" id="SHN66885.1"/>
    </source>
</evidence>
<dbReference type="OrthoDB" id="9802264at2"/>
<dbReference type="InterPro" id="IPR027417">
    <property type="entry name" value="P-loop_NTPase"/>
</dbReference>
<dbReference type="CDD" id="cd03257">
    <property type="entry name" value="ABC_NikE_OppD_transporters"/>
    <property type="match status" value="1"/>
</dbReference>
<evidence type="ECO:0000256" key="2">
    <source>
        <dbReference type="ARBA" id="ARBA00022448"/>
    </source>
</evidence>
<keyword evidence="7" id="KW-1185">Reference proteome</keyword>
<keyword evidence="2" id="KW-0813">Transport</keyword>
<name>A0A1M7T828_9RHOB</name>
<keyword evidence="4 6" id="KW-0067">ATP-binding</keyword>
<reference evidence="6 7" key="1">
    <citation type="submission" date="2016-12" db="EMBL/GenBank/DDBJ databases">
        <authorList>
            <person name="Song W.-J."/>
            <person name="Kurnit D.M."/>
        </authorList>
    </citation>
    <scope>NUCLEOTIDE SEQUENCE [LARGE SCALE GENOMIC DNA]</scope>
    <source>
        <strain evidence="6 7">CGMCC 1.10808</strain>
    </source>
</reference>
<dbReference type="PANTHER" id="PTHR43776">
    <property type="entry name" value="TRANSPORT ATP-BINDING PROTEIN"/>
    <property type="match status" value="1"/>
</dbReference>
<evidence type="ECO:0000256" key="3">
    <source>
        <dbReference type="ARBA" id="ARBA00022741"/>
    </source>
</evidence>
<dbReference type="SUPFAM" id="SSF52540">
    <property type="entry name" value="P-loop containing nucleoside triphosphate hydrolases"/>
    <property type="match status" value="1"/>
</dbReference>
<dbReference type="InterPro" id="IPR003439">
    <property type="entry name" value="ABC_transporter-like_ATP-bd"/>
</dbReference>
<evidence type="ECO:0000313" key="7">
    <source>
        <dbReference type="Proteomes" id="UP000184066"/>
    </source>
</evidence>
<dbReference type="Pfam" id="PF00005">
    <property type="entry name" value="ABC_tran"/>
    <property type="match status" value="1"/>
</dbReference>
<dbReference type="Proteomes" id="UP000184066">
    <property type="component" value="Unassembled WGS sequence"/>
</dbReference>
<protein>
    <submittedName>
        <fullName evidence="6">Peptide/nickel transport system ATP-binding protein</fullName>
    </submittedName>
</protein>
<dbReference type="InterPro" id="IPR050319">
    <property type="entry name" value="ABC_transp_ATP-bind"/>
</dbReference>
<dbReference type="EMBL" id="FRDL01000005">
    <property type="protein sequence ID" value="SHN66885.1"/>
    <property type="molecule type" value="Genomic_DNA"/>
</dbReference>
<dbReference type="PROSITE" id="PS50893">
    <property type="entry name" value="ABC_TRANSPORTER_2"/>
    <property type="match status" value="1"/>
</dbReference>
<evidence type="ECO:0000256" key="4">
    <source>
        <dbReference type="ARBA" id="ARBA00022840"/>
    </source>
</evidence>
<organism evidence="6 7">
    <name type="scientific">Oceanicella actignis</name>
    <dbReference type="NCBI Taxonomy" id="1189325"/>
    <lineage>
        <taxon>Bacteria</taxon>
        <taxon>Pseudomonadati</taxon>
        <taxon>Pseudomonadota</taxon>
        <taxon>Alphaproteobacteria</taxon>
        <taxon>Rhodobacterales</taxon>
        <taxon>Paracoccaceae</taxon>
        <taxon>Oceanicella</taxon>
    </lineage>
</organism>
<dbReference type="GO" id="GO:0055085">
    <property type="term" value="P:transmembrane transport"/>
    <property type="evidence" value="ECO:0007669"/>
    <property type="project" value="UniProtKB-ARBA"/>
</dbReference>
<dbReference type="GO" id="GO:0005524">
    <property type="term" value="F:ATP binding"/>
    <property type="evidence" value="ECO:0007669"/>
    <property type="project" value="UniProtKB-KW"/>
</dbReference>
<sequence>MNAIEIENLTVWFGAGPDRAEAVRGAALSIPRGASFGLVGESGSGKSTILRAIAGLIPTWSGRIAVEGDALQGARRDRAFHRAVQMVFQDPYASLHPRHTVDRMLSEVLWLHGFRDIDARIERLLSDVGLGRGFRFRYPHQLSGGQRQRVAIARALAPEPRILLLDEPTSALDVSVQAEILNLLSDLRTERGLTYLMVSHDLGVVGHLCQTTAVMRTGEIVEILDVETMRRLQPRHPYTRQLLEASIGLNLGARGAPAPAV</sequence>
<feature type="domain" description="ABC transporter" evidence="5">
    <location>
        <begin position="4"/>
        <end position="242"/>
    </location>
</feature>
<dbReference type="GO" id="GO:0016887">
    <property type="term" value="F:ATP hydrolysis activity"/>
    <property type="evidence" value="ECO:0007669"/>
    <property type="project" value="InterPro"/>
</dbReference>
<dbReference type="InterPro" id="IPR003593">
    <property type="entry name" value="AAA+_ATPase"/>
</dbReference>